<comment type="function">
    <text evidence="6">Converts adenosine-3',5'-bisphosphate (PAP) to AMP.</text>
</comment>
<dbReference type="InterPro" id="IPR050725">
    <property type="entry name" value="CysQ/Inositol_MonoPase"/>
</dbReference>
<keyword evidence="2 6" id="KW-1003">Cell membrane</keyword>
<evidence type="ECO:0000313" key="8">
    <source>
        <dbReference type="Proteomes" id="UP001621714"/>
    </source>
</evidence>
<name>A0ABW8PYQ3_9GAMM</name>
<reference evidence="7 8" key="1">
    <citation type="submission" date="2024-02" db="EMBL/GenBank/DDBJ databases">
        <title>Marinospirillum sp. MEB 164 isolated from Lonar lake sediment.</title>
        <authorList>
            <person name="Joshi A."/>
            <person name="Thite S."/>
        </authorList>
    </citation>
    <scope>NUCLEOTIDE SEQUENCE [LARGE SCALE GENOMIC DNA]</scope>
    <source>
        <strain evidence="7 8">MEB164</strain>
    </source>
</reference>
<dbReference type="RefSeq" id="WP_405340128.1">
    <property type="nucleotide sequence ID" value="NZ_JBANFI010000005.1"/>
</dbReference>
<dbReference type="EC" id="3.1.3.7" evidence="6"/>
<dbReference type="Pfam" id="PF00459">
    <property type="entry name" value="Inositol_P"/>
    <property type="match status" value="1"/>
</dbReference>
<dbReference type="PRINTS" id="PR00377">
    <property type="entry name" value="IMPHPHTASES"/>
</dbReference>
<feature type="binding site" evidence="6">
    <location>
        <position position="92"/>
    </location>
    <ligand>
        <name>Mg(2+)</name>
        <dbReference type="ChEBI" id="CHEBI:18420"/>
        <label>2</label>
    </ligand>
</feature>
<dbReference type="InterPro" id="IPR006240">
    <property type="entry name" value="CysQ"/>
</dbReference>
<dbReference type="NCBIfam" id="TIGR01331">
    <property type="entry name" value="bisphos_cysQ"/>
    <property type="match status" value="1"/>
</dbReference>
<evidence type="ECO:0000256" key="5">
    <source>
        <dbReference type="ARBA" id="ARBA00023136"/>
    </source>
</evidence>
<gene>
    <name evidence="6 7" type="primary">cysQ</name>
    <name evidence="7" type="ORF">V6U78_10160</name>
</gene>
<feature type="binding site" evidence="6">
    <location>
        <position position="233"/>
    </location>
    <ligand>
        <name>Mg(2+)</name>
        <dbReference type="ChEBI" id="CHEBI:18420"/>
        <label>2</label>
    </ligand>
</feature>
<feature type="binding site" evidence="6">
    <location>
        <position position="91"/>
    </location>
    <ligand>
        <name>Mg(2+)</name>
        <dbReference type="ChEBI" id="CHEBI:18420"/>
        <label>1</label>
    </ligand>
</feature>
<feature type="binding site" evidence="6">
    <location>
        <position position="89"/>
    </location>
    <ligand>
        <name>Mg(2+)</name>
        <dbReference type="ChEBI" id="CHEBI:18420"/>
        <label>1</label>
    </ligand>
</feature>
<feature type="binding site" evidence="6">
    <location>
        <position position="69"/>
    </location>
    <ligand>
        <name>Mg(2+)</name>
        <dbReference type="ChEBI" id="CHEBI:18420"/>
        <label>1</label>
    </ligand>
</feature>
<comment type="catalytic activity">
    <reaction evidence="6">
        <text>adenosine 3',5'-bisphosphate + H2O = AMP + phosphate</text>
        <dbReference type="Rhea" id="RHEA:10040"/>
        <dbReference type="ChEBI" id="CHEBI:15377"/>
        <dbReference type="ChEBI" id="CHEBI:43474"/>
        <dbReference type="ChEBI" id="CHEBI:58343"/>
        <dbReference type="ChEBI" id="CHEBI:456215"/>
        <dbReference type="EC" id="3.1.3.7"/>
    </reaction>
</comment>
<dbReference type="EMBL" id="JBANFI010000005">
    <property type="protein sequence ID" value="MFK7161399.1"/>
    <property type="molecule type" value="Genomic_DNA"/>
</dbReference>
<dbReference type="InterPro" id="IPR000760">
    <property type="entry name" value="Inositol_monophosphatase-like"/>
</dbReference>
<comment type="similarity">
    <text evidence="1 6">Belongs to the inositol monophosphatase superfamily. CysQ family.</text>
</comment>
<feature type="binding site" evidence="6">
    <location>
        <position position="233"/>
    </location>
    <ligand>
        <name>substrate</name>
    </ligand>
</feature>
<keyword evidence="5 6" id="KW-0472">Membrane</keyword>
<dbReference type="Gene3D" id="3.30.540.10">
    <property type="entry name" value="Fructose-1,6-Bisphosphatase, subunit A, domain 1"/>
    <property type="match status" value="1"/>
</dbReference>
<evidence type="ECO:0000256" key="2">
    <source>
        <dbReference type="ARBA" id="ARBA00022475"/>
    </source>
</evidence>
<evidence type="ECO:0000256" key="4">
    <source>
        <dbReference type="ARBA" id="ARBA00022801"/>
    </source>
</evidence>
<feature type="binding site" evidence="6">
    <location>
        <begin position="91"/>
        <end position="94"/>
    </location>
    <ligand>
        <name>substrate</name>
    </ligand>
</feature>
<keyword evidence="6" id="KW-0460">Magnesium</keyword>
<keyword evidence="6" id="KW-0479">Metal-binding</keyword>
<dbReference type="Gene3D" id="3.40.190.80">
    <property type="match status" value="1"/>
</dbReference>
<dbReference type="SUPFAM" id="SSF56655">
    <property type="entry name" value="Carbohydrate phosphatase"/>
    <property type="match status" value="1"/>
</dbReference>
<dbReference type="PANTHER" id="PTHR43028">
    <property type="entry name" value="3'(2'),5'-BISPHOSPHATE NUCLEOTIDASE 1"/>
    <property type="match status" value="1"/>
</dbReference>
<feature type="binding site" evidence="6">
    <location>
        <position position="89"/>
    </location>
    <ligand>
        <name>Mg(2+)</name>
        <dbReference type="ChEBI" id="CHEBI:18420"/>
        <label>2</label>
    </ligand>
</feature>
<dbReference type="GO" id="GO:0008441">
    <property type="term" value="F:3'(2'),5'-bisphosphate nucleotidase activity"/>
    <property type="evidence" value="ECO:0007669"/>
    <property type="project" value="UniProtKB-EC"/>
</dbReference>
<dbReference type="Proteomes" id="UP001621714">
    <property type="component" value="Unassembled WGS sequence"/>
</dbReference>
<keyword evidence="8" id="KW-1185">Reference proteome</keyword>
<keyword evidence="3 6" id="KW-0997">Cell inner membrane</keyword>
<dbReference type="PANTHER" id="PTHR43028:SF5">
    <property type="entry name" value="3'(2'),5'-BISPHOSPHATE NUCLEOTIDASE 1"/>
    <property type="match status" value="1"/>
</dbReference>
<dbReference type="CDD" id="cd01638">
    <property type="entry name" value="CysQ"/>
    <property type="match status" value="1"/>
</dbReference>
<feature type="binding site" evidence="6">
    <location>
        <position position="69"/>
    </location>
    <ligand>
        <name>substrate</name>
    </ligand>
</feature>
<protein>
    <recommendedName>
        <fullName evidence="6">3'(2'),5'-bisphosphate nucleotidase CysQ</fullName>
        <ecNumber evidence="6">3.1.3.7</ecNumber>
    </recommendedName>
    <alternativeName>
        <fullName evidence="6">3'(2'),5-bisphosphonucleoside 3'(2')-phosphohydrolase</fullName>
    </alternativeName>
    <alternativeName>
        <fullName evidence="6">3'-phosphoadenosine 5'-phosphate phosphatase</fullName>
        <shortName evidence="6">PAP phosphatase</shortName>
    </alternativeName>
</protein>
<evidence type="ECO:0000256" key="3">
    <source>
        <dbReference type="ARBA" id="ARBA00022519"/>
    </source>
</evidence>
<sequence length="287" mass="31590">MPISSVVSLEKLLDLVRDAGAQIMTIYQRPFAVQSKADQSPLTAADLAAHHCLVEGLGRLTPELPILSEETPAAEYQQRQSWTTYWLIDPLDGTKEFIQRNGEFTVNLALVHQQRAVFGVVYAPALDQLYWGWLAEASELPLLDLPASAKSAQAFQQREGQEPKPIKVRALPAQQADWIVLTSRSHPSQALQKWQTEHPAAQYQALGSSLKLCRIAAAEADLYPRLGPTSEWDTAAAQAVLEAAGGRVVRWEDRQPLRYNQRAASLENPWFLADGGAELIKGDCGGA</sequence>
<comment type="caution">
    <text evidence="7">The sequence shown here is derived from an EMBL/GenBank/DDBJ whole genome shotgun (WGS) entry which is preliminary data.</text>
</comment>
<comment type="cofactor">
    <cofactor evidence="6">
        <name>Mg(2+)</name>
        <dbReference type="ChEBI" id="CHEBI:18420"/>
    </cofactor>
</comment>
<dbReference type="PROSITE" id="PS00630">
    <property type="entry name" value="IMP_2"/>
    <property type="match status" value="1"/>
</dbReference>
<evidence type="ECO:0000256" key="1">
    <source>
        <dbReference type="ARBA" id="ARBA00005289"/>
    </source>
</evidence>
<organism evidence="7 8">
    <name type="scientific">Marinospirillum alkalitolerans</name>
    <dbReference type="NCBI Taxonomy" id="3123374"/>
    <lineage>
        <taxon>Bacteria</taxon>
        <taxon>Pseudomonadati</taxon>
        <taxon>Pseudomonadota</taxon>
        <taxon>Gammaproteobacteria</taxon>
        <taxon>Oceanospirillales</taxon>
        <taxon>Oceanospirillaceae</taxon>
        <taxon>Marinospirillum</taxon>
    </lineage>
</organism>
<evidence type="ECO:0000313" key="7">
    <source>
        <dbReference type="EMBL" id="MFK7161399.1"/>
    </source>
</evidence>
<dbReference type="HAMAP" id="MF_02095">
    <property type="entry name" value="CysQ"/>
    <property type="match status" value="1"/>
</dbReference>
<evidence type="ECO:0000256" key="6">
    <source>
        <dbReference type="HAMAP-Rule" id="MF_02095"/>
    </source>
</evidence>
<comment type="subcellular location">
    <subcellularLocation>
        <location evidence="6">Cell inner membrane</location>
        <topology evidence="6">Peripheral membrane protein</topology>
        <orientation evidence="6">Cytoplasmic side</orientation>
    </subcellularLocation>
</comment>
<keyword evidence="4 6" id="KW-0378">Hydrolase</keyword>
<dbReference type="InterPro" id="IPR020550">
    <property type="entry name" value="Inositol_monophosphatase_CS"/>
</dbReference>
<proteinExistence type="inferred from homology"/>
<accession>A0ABW8PYQ3</accession>